<proteinExistence type="predicted"/>
<name>A0A076L9P4_9EURY</name>
<dbReference type="RefSeq" id="WP_048201147.1">
    <property type="nucleotide sequence ID" value="NZ_CP009149.1"/>
</dbReference>
<dbReference type="GO" id="GO:0046872">
    <property type="term" value="F:metal ion binding"/>
    <property type="evidence" value="ECO:0007669"/>
    <property type="project" value="InterPro"/>
</dbReference>
<dbReference type="InterPro" id="IPR013815">
    <property type="entry name" value="ATP_grasp_subdomain_1"/>
</dbReference>
<evidence type="ECO:0000313" key="6">
    <source>
        <dbReference type="EMBL" id="AIJ04931.1"/>
    </source>
</evidence>
<dbReference type="AlphaFoldDB" id="A0A076L9P4"/>
<dbReference type="GO" id="GO:0005524">
    <property type="term" value="F:ATP binding"/>
    <property type="evidence" value="ECO:0007669"/>
    <property type="project" value="UniProtKB-UniRule"/>
</dbReference>
<dbReference type="KEGG" id="mjh:JH146_0080"/>
<evidence type="ECO:0000256" key="2">
    <source>
        <dbReference type="ARBA" id="ARBA00022741"/>
    </source>
</evidence>
<dbReference type="Gene3D" id="3.30.470.20">
    <property type="entry name" value="ATP-grasp fold, B domain"/>
    <property type="match status" value="1"/>
</dbReference>
<dbReference type="PANTHER" id="PTHR43585:SF2">
    <property type="entry name" value="ATP-GRASP ENZYME FSQD"/>
    <property type="match status" value="1"/>
</dbReference>
<dbReference type="Pfam" id="PF21360">
    <property type="entry name" value="PylC-like_N"/>
    <property type="match status" value="1"/>
</dbReference>
<dbReference type="InterPro" id="IPR011761">
    <property type="entry name" value="ATP-grasp"/>
</dbReference>
<evidence type="ECO:0000256" key="4">
    <source>
        <dbReference type="PROSITE-ProRule" id="PRU00409"/>
    </source>
</evidence>
<keyword evidence="3 4" id="KW-0067">ATP-binding</keyword>
<evidence type="ECO:0000259" key="5">
    <source>
        <dbReference type="PROSITE" id="PS50975"/>
    </source>
</evidence>
<dbReference type="OrthoDB" id="11959at2157"/>
<keyword evidence="1" id="KW-0436">Ligase</keyword>
<sequence>MKRKSFRVLITGVGSTTAISVIKGLRMQNEYDVFIVGVDINDKDNIAGSKFCDKFFKIPPAIEEKKYINTLVEIITSESIDLLIPIIDIELEIISQNINILNKYTNVLISPYETIIICNDKYETYKFFSRIGVPTPKTLLLNTINDFDFDQIIQDLYSAGIDFPIIVKPRKGVSSRNVYEIYNKDELCLLRRVNEPIIQEKVEGQEYTIDVFSDGKKVVSVVPRKRIEVRSGISYKGQTVKDPELIDYAKKIVEELKIIGPANIQCFKNEDDVKFIEINPRFSGSLPLTIAAGVNTPLFALKMIAGENLKTVKNFKIVRMCRYWSEVFYYEN</sequence>
<dbReference type="GO" id="GO:0016874">
    <property type="term" value="F:ligase activity"/>
    <property type="evidence" value="ECO:0007669"/>
    <property type="project" value="UniProtKB-KW"/>
</dbReference>
<dbReference type="PROSITE" id="PS50975">
    <property type="entry name" value="ATP_GRASP"/>
    <property type="match status" value="1"/>
</dbReference>
<dbReference type="SUPFAM" id="SSF56059">
    <property type="entry name" value="Glutathione synthetase ATP-binding domain-like"/>
    <property type="match status" value="1"/>
</dbReference>
<dbReference type="Proteomes" id="UP000028781">
    <property type="component" value="Chromosome"/>
</dbReference>
<dbReference type="STRING" id="1301915.JH146_0080"/>
<gene>
    <name evidence="6" type="ORF">JH146_0080</name>
</gene>
<evidence type="ECO:0000256" key="1">
    <source>
        <dbReference type="ARBA" id="ARBA00022598"/>
    </source>
</evidence>
<organism evidence="6 7">
    <name type="scientific">Methanocaldococcus bathoardescens</name>
    <dbReference type="NCBI Taxonomy" id="1301915"/>
    <lineage>
        <taxon>Archaea</taxon>
        <taxon>Methanobacteriati</taxon>
        <taxon>Methanobacteriota</taxon>
        <taxon>Methanomada group</taxon>
        <taxon>Methanococci</taxon>
        <taxon>Methanococcales</taxon>
        <taxon>Methanocaldococcaceae</taxon>
        <taxon>Methanocaldococcus</taxon>
    </lineage>
</organism>
<dbReference type="InterPro" id="IPR048764">
    <property type="entry name" value="PylC_N"/>
</dbReference>
<keyword evidence="7" id="KW-1185">Reference proteome</keyword>
<dbReference type="EMBL" id="CP009149">
    <property type="protein sequence ID" value="AIJ04931.1"/>
    <property type="molecule type" value="Genomic_DNA"/>
</dbReference>
<reference evidence="6 7" key="1">
    <citation type="journal article" date="2015" name="Int. J. Syst. Evol. Microbiol.">
        <title>M ethanocaldococcus bathoardescens sp. nov., a hyperthermophilic methanogen isolated from a volcanically active deep-sea hydrothermal vent.</title>
        <authorList>
            <person name="Stewart L.C."/>
            <person name="Jung J.H."/>
            <person name="Kim Y.T."/>
            <person name="Kwon S.W."/>
            <person name="Park C.S."/>
            <person name="Holden J.F."/>
        </authorList>
    </citation>
    <scope>NUCLEOTIDE SEQUENCE [LARGE SCALE GENOMIC DNA]</scope>
    <source>
        <strain evidence="6 7">JH146</strain>
    </source>
</reference>
<dbReference type="Pfam" id="PF15632">
    <property type="entry name" value="ATPgrasp_Ter"/>
    <property type="match status" value="1"/>
</dbReference>
<accession>A0A076L9P4</accession>
<evidence type="ECO:0000313" key="7">
    <source>
        <dbReference type="Proteomes" id="UP000028781"/>
    </source>
</evidence>
<evidence type="ECO:0000256" key="3">
    <source>
        <dbReference type="ARBA" id="ARBA00022840"/>
    </source>
</evidence>
<dbReference type="PANTHER" id="PTHR43585">
    <property type="entry name" value="FUMIPYRROLE BIOSYNTHESIS PROTEIN C"/>
    <property type="match status" value="1"/>
</dbReference>
<dbReference type="HOGENOM" id="CLU_052967_0_0_2"/>
<protein>
    <recommendedName>
        <fullName evidence="5">ATP-grasp domain-containing protein</fullName>
    </recommendedName>
</protein>
<feature type="domain" description="ATP-grasp" evidence="5">
    <location>
        <begin position="125"/>
        <end position="305"/>
    </location>
</feature>
<dbReference type="Gene3D" id="3.30.1490.20">
    <property type="entry name" value="ATP-grasp fold, A domain"/>
    <property type="match status" value="1"/>
</dbReference>
<dbReference type="GeneID" id="24890671"/>
<keyword evidence="2 4" id="KW-0547">Nucleotide-binding</keyword>
<dbReference type="InterPro" id="IPR052032">
    <property type="entry name" value="ATP-dep_AA_Ligase"/>
</dbReference>
<dbReference type="Gene3D" id="3.40.50.20">
    <property type="match status" value="1"/>
</dbReference>